<evidence type="ECO:0000256" key="1">
    <source>
        <dbReference type="SAM" id="MobiDB-lite"/>
    </source>
</evidence>
<feature type="compositionally biased region" description="Basic residues" evidence="1">
    <location>
        <begin position="360"/>
        <end position="371"/>
    </location>
</feature>
<dbReference type="Pfam" id="PF20233">
    <property type="entry name" value="DUF6590"/>
    <property type="match status" value="1"/>
</dbReference>
<evidence type="ECO:0000259" key="2">
    <source>
        <dbReference type="Pfam" id="PF20233"/>
    </source>
</evidence>
<feature type="region of interest" description="Disordered" evidence="1">
    <location>
        <begin position="335"/>
        <end position="371"/>
    </location>
</feature>
<dbReference type="EMBL" id="PQXI01000149">
    <property type="protein sequence ID" value="TGO22963.1"/>
    <property type="molecule type" value="Genomic_DNA"/>
</dbReference>
<dbReference type="PANTHER" id="PTHR35391:SF5">
    <property type="entry name" value="DUF6590 DOMAIN-CONTAINING PROTEIN"/>
    <property type="match status" value="1"/>
</dbReference>
<feature type="region of interest" description="Disordered" evidence="1">
    <location>
        <begin position="40"/>
        <end position="64"/>
    </location>
</feature>
<gene>
    <name evidence="3" type="ORF">BPAE_0149g00260</name>
</gene>
<accession>A0A4Z1FK18</accession>
<dbReference type="AlphaFoldDB" id="A0A4Z1FK18"/>
<reference evidence="3 4" key="1">
    <citation type="submission" date="2017-12" db="EMBL/GenBank/DDBJ databases">
        <title>Comparative genomics of Botrytis spp.</title>
        <authorList>
            <person name="Valero-Jimenez C.A."/>
            <person name="Tapia P."/>
            <person name="Veloso J."/>
            <person name="Silva-Moreno E."/>
            <person name="Staats M."/>
            <person name="Valdes J.H."/>
            <person name="Van Kan J.A.L."/>
        </authorList>
    </citation>
    <scope>NUCLEOTIDE SEQUENCE [LARGE SCALE GENOMIC DNA]</scope>
    <source>
        <strain evidence="3 4">Bp0003</strain>
    </source>
</reference>
<feature type="compositionally biased region" description="Polar residues" evidence="1">
    <location>
        <begin position="53"/>
        <end position="64"/>
    </location>
</feature>
<evidence type="ECO:0000313" key="4">
    <source>
        <dbReference type="Proteomes" id="UP000297910"/>
    </source>
</evidence>
<organism evidence="3 4">
    <name type="scientific">Botrytis paeoniae</name>
    <dbReference type="NCBI Taxonomy" id="278948"/>
    <lineage>
        <taxon>Eukaryota</taxon>
        <taxon>Fungi</taxon>
        <taxon>Dikarya</taxon>
        <taxon>Ascomycota</taxon>
        <taxon>Pezizomycotina</taxon>
        <taxon>Leotiomycetes</taxon>
        <taxon>Helotiales</taxon>
        <taxon>Sclerotiniaceae</taxon>
        <taxon>Botrytis</taxon>
    </lineage>
</organism>
<comment type="caution">
    <text evidence="3">The sequence shown here is derived from an EMBL/GenBank/DDBJ whole genome shotgun (WGS) entry which is preliminary data.</text>
</comment>
<sequence>MSYLTSKDKGLDHSTPWSEWIWVEDQGYWYSHRTNAEGEEEYEYRHPDKPENRASTPRTSGLSNAYTTFQADNSSTFNWQSTYPSSSNDAYQPNTDAASSSVDATTRALEDMSLAMPRSVPAEAFDHKVNQVITDAKYIYKPPNSGDTEILDSRYQIYAGLQQNEFWKVGRVFMVLWTEPAAELKVPEAGGTRDGSHFSTTYLGQQAYSEIRRFVVMLKGHGNSICCPIHTYSNQATLKPNLPAPLQHTIIHTTPEAPREHCYEASDGQWVYENLILDAIQVNSERIDSLGVLNPLSRLNYSKVYTVEHYVRVLNIGMVASNSIATLLEQSGWSQHANSTDAQRPHPNLPPRKTSGQYSSHHKSRHPRRHK</sequence>
<keyword evidence="4" id="KW-1185">Reference proteome</keyword>
<feature type="domain" description="DUF6590" evidence="2">
    <location>
        <begin position="165"/>
        <end position="328"/>
    </location>
</feature>
<dbReference type="PANTHER" id="PTHR35391">
    <property type="entry name" value="C2H2-TYPE DOMAIN-CONTAINING PROTEIN-RELATED"/>
    <property type="match status" value="1"/>
</dbReference>
<proteinExistence type="predicted"/>
<dbReference type="Proteomes" id="UP000297910">
    <property type="component" value="Unassembled WGS sequence"/>
</dbReference>
<protein>
    <recommendedName>
        <fullName evidence="2">DUF6590 domain-containing protein</fullName>
    </recommendedName>
</protein>
<evidence type="ECO:0000313" key="3">
    <source>
        <dbReference type="EMBL" id="TGO22963.1"/>
    </source>
</evidence>
<dbReference type="InterPro" id="IPR046497">
    <property type="entry name" value="DUF6590"/>
</dbReference>
<feature type="compositionally biased region" description="Basic and acidic residues" evidence="1">
    <location>
        <begin position="43"/>
        <end position="52"/>
    </location>
</feature>
<name>A0A4Z1FK18_9HELO</name>